<sequence>MQAMKPVGSVLSSCDGPAETSCENDLVPAAPGTPAEPAPSSRDLTMSQSVSDSGQQGIAGSGGGAGASGRAAHQLSPPPPRTPQQAASLSAISAGPSQPSVEKSAVAQPPPGSWLPAKVYRVLKRCSGVVDAYLHGSDPCDQRRPAVPLDSNSAGVSIDSVRYAPNHSYPFASTYKSIDRVSFDYDLELRQSPYVNYEKFQEQLVLSKQLHKQQIHQQQMRWLYTHQLNQQRIHDKQVRAQQRLQSSLPNQSRPPTTPTLPPTSTMHRPAEPLKPPQRPRPCPAFGPDLKNIKAVLECTLTSLFRKEPNLFRDVYGFELDWWIDARGRPLDDEGGDLLAAMLFHNFAAVVVRVDRCAAPAWAGHPQLLNPTVSALLNDKVYGNALLLRVFKLDGTADDAVNSVLGGRGALLVFPLMPAQCHTYVQESDNVAWQMDCYKNLAPGLVESLATDERATWLSRLPLAPLDKQGNPDLREALAMITTVFRIRKPGAWTRLKGCSEARQQLPEGCDSAGAVTSLECQKGGPEAAAEEELGAGVPEEVAPLLRALRCTSPWCTRIRCREPTTQHYRTRSCPLGHFIRDLDLRERSNTLQLVFDAARHCGSNPLVPELCPALVDRLSQLKSNVALPGKGDAIQDLDRQTTRNGSSSHNFTADANDSIEEDLEADVENVEEFDEEAAAPKSSVEATRLRPEEDLTFYMSFCRDGPRCRRCHSNYELDLAVALRRLNACDKVSSSGVAAPDQGQRMTRRRPRRRGFEVLATLSEAELNGHDEDRKDHSSKLVGDAAHIDTSGADDAHYAAGGRMSSAAPQSGPLPSAEVATVTAAATADAAIGAYGASFNWADEVEAAETSQEAAAPQSLAPQHRPPLAQSWVPAASGQQRGLPLSTNEPQLLLPPPPPPGRGTRTEWSSRAPMCCHTVGESTAVERSLRSDLPPLPRLPDTLDLEPLEAIPGRVAVAPSMAAKSRNGIYVPPHLRTPIDTEAEQAEQVAVPQVGESPLEEPQDTVEAQGTPAINDGPRSPSHMAPQGMAEQETEAFAIACSQGQARQDVAPGPNSGKDCSFDSLRVPPGFSPLSKPVTSQVLPSATPPAPMHKMTEQQQVETYRAQSPAQPPVPAGFYQDQERAAQPPTQVFPIPNPIPVPVPVAQHTSAQMLGVSDGPHLPSSSAVPRPLDTSCNFAHTPTKPHPIEDERSSTDIDDMFNECMSLCGIPLEEAPQRPPHTTAVQSNQMNDHMFVNAVFGGSRASHTRLGVSNMEAAAPLPAAPYALPHLPERPEFQRFPQPFASVPVDAEQSASTMQPPPMFADPFPASPFAQPNGLQSTHWLQPQHPYAPPGFVPCPFGAGAPFYGMTAVGVPQTIFQAHQPPPIPHGGLSPVGAYAPALDAFAGNSTGAP</sequence>
<accession>A0A8J4AZU3</accession>
<comment type="caution">
    <text evidence="2">The sequence shown here is derived from an EMBL/GenBank/DDBJ whole genome shotgun (WGS) entry which is preliminary data.</text>
</comment>
<dbReference type="EMBL" id="BNCO01000010">
    <property type="protein sequence ID" value="GIL51094.1"/>
    <property type="molecule type" value="Genomic_DNA"/>
</dbReference>
<feature type="compositionally biased region" description="Pro residues" evidence="1">
    <location>
        <begin position="272"/>
        <end position="282"/>
    </location>
</feature>
<evidence type="ECO:0000313" key="2">
    <source>
        <dbReference type="EMBL" id="GIL51094.1"/>
    </source>
</evidence>
<feature type="region of interest" description="Disordered" evidence="1">
    <location>
        <begin position="629"/>
        <end position="658"/>
    </location>
</feature>
<feature type="compositionally biased region" description="Polar residues" evidence="1">
    <location>
        <begin position="239"/>
        <end position="253"/>
    </location>
</feature>
<protein>
    <submittedName>
        <fullName evidence="2">Uncharacterized protein</fullName>
    </submittedName>
</protein>
<feature type="compositionally biased region" description="Polar residues" evidence="1">
    <location>
        <begin position="42"/>
        <end position="52"/>
    </location>
</feature>
<reference evidence="2" key="1">
    <citation type="journal article" date="2021" name="Proc. Natl. Acad. Sci. U.S.A.">
        <title>Three genomes in the algal genus Volvox reveal the fate of a haploid sex-determining region after a transition to homothallism.</title>
        <authorList>
            <person name="Yamamoto K."/>
            <person name="Hamaji T."/>
            <person name="Kawai-Toyooka H."/>
            <person name="Matsuzaki R."/>
            <person name="Takahashi F."/>
            <person name="Nishimura Y."/>
            <person name="Kawachi M."/>
            <person name="Noguchi H."/>
            <person name="Minakuchi Y."/>
            <person name="Umen J.G."/>
            <person name="Toyoda A."/>
            <person name="Nozaki H."/>
        </authorList>
    </citation>
    <scope>NUCLEOTIDE SEQUENCE</scope>
    <source>
        <strain evidence="2">NIES-3780</strain>
    </source>
</reference>
<feature type="compositionally biased region" description="Polar residues" evidence="1">
    <location>
        <begin position="83"/>
        <end position="101"/>
    </location>
</feature>
<feature type="region of interest" description="Disordered" evidence="1">
    <location>
        <begin position="793"/>
        <end position="815"/>
    </location>
</feature>
<feature type="compositionally biased region" description="Polar residues" evidence="1">
    <location>
        <begin position="642"/>
        <end position="655"/>
    </location>
</feature>
<feature type="compositionally biased region" description="Gly residues" evidence="1">
    <location>
        <begin position="57"/>
        <end position="67"/>
    </location>
</feature>
<feature type="region of interest" description="Disordered" evidence="1">
    <location>
        <begin position="1"/>
        <end position="110"/>
    </location>
</feature>
<evidence type="ECO:0000313" key="3">
    <source>
        <dbReference type="Proteomes" id="UP000747399"/>
    </source>
</evidence>
<feature type="region of interest" description="Disordered" evidence="1">
    <location>
        <begin position="1073"/>
        <end position="1092"/>
    </location>
</feature>
<proteinExistence type="predicted"/>
<keyword evidence="3" id="KW-1185">Reference proteome</keyword>
<feature type="compositionally biased region" description="Polar residues" evidence="1">
    <location>
        <begin position="877"/>
        <end position="889"/>
    </location>
</feature>
<dbReference type="Proteomes" id="UP000747399">
    <property type="component" value="Unassembled WGS sequence"/>
</dbReference>
<feature type="region of interest" description="Disordered" evidence="1">
    <location>
        <begin position="994"/>
        <end position="1026"/>
    </location>
</feature>
<feature type="region of interest" description="Disordered" evidence="1">
    <location>
        <begin position="873"/>
        <end position="909"/>
    </location>
</feature>
<feature type="compositionally biased region" description="Low complexity" evidence="1">
    <location>
        <begin position="28"/>
        <end position="39"/>
    </location>
</feature>
<name>A0A8J4AZU3_9CHLO</name>
<organism evidence="2 3">
    <name type="scientific">Volvox africanus</name>
    <dbReference type="NCBI Taxonomy" id="51714"/>
    <lineage>
        <taxon>Eukaryota</taxon>
        <taxon>Viridiplantae</taxon>
        <taxon>Chlorophyta</taxon>
        <taxon>core chlorophytes</taxon>
        <taxon>Chlorophyceae</taxon>
        <taxon>CS clade</taxon>
        <taxon>Chlamydomonadales</taxon>
        <taxon>Volvocaceae</taxon>
        <taxon>Volvox</taxon>
    </lineage>
</organism>
<gene>
    <name evidence="2" type="ORF">Vafri_7179</name>
</gene>
<feature type="region of interest" description="Disordered" evidence="1">
    <location>
        <begin position="234"/>
        <end position="282"/>
    </location>
</feature>
<evidence type="ECO:0000256" key="1">
    <source>
        <dbReference type="SAM" id="MobiDB-lite"/>
    </source>
</evidence>